<organism evidence="3 4">
    <name type="scientific">Mycobacterium paraense</name>
    <dbReference type="NCBI Taxonomy" id="767916"/>
    <lineage>
        <taxon>Bacteria</taxon>
        <taxon>Bacillati</taxon>
        <taxon>Actinomycetota</taxon>
        <taxon>Actinomycetes</taxon>
        <taxon>Mycobacteriales</taxon>
        <taxon>Mycobacteriaceae</taxon>
        <taxon>Mycobacterium</taxon>
        <taxon>Mycobacterium simiae complex</taxon>
    </lineage>
</organism>
<dbReference type="CDD" id="cd11336">
    <property type="entry name" value="AmyAc_MTSase"/>
    <property type="match status" value="1"/>
</dbReference>
<dbReference type="InterPro" id="IPR017853">
    <property type="entry name" value="GH"/>
</dbReference>
<dbReference type="Gene3D" id="3.20.20.80">
    <property type="entry name" value="Glycosidases"/>
    <property type="match status" value="1"/>
</dbReference>
<dbReference type="SUPFAM" id="SSF51445">
    <property type="entry name" value="(Trans)glycosidases"/>
    <property type="match status" value="1"/>
</dbReference>
<dbReference type="OrthoDB" id="9761577at2"/>
<dbReference type="PANTHER" id="PTHR10357:SF216">
    <property type="entry name" value="MALTOOLIGOSYL TREHALOSE SYNTHASE-RELATED"/>
    <property type="match status" value="1"/>
</dbReference>
<proteinExistence type="predicted"/>
<dbReference type="Pfam" id="PF00128">
    <property type="entry name" value="Alpha-amylase"/>
    <property type="match status" value="1"/>
</dbReference>
<protein>
    <submittedName>
        <fullName evidence="3">Maltooligosyl trehalose synthase</fullName>
    </submittedName>
</protein>
<feature type="domain" description="Glycosyl hydrolase family 13 catalytic" evidence="2">
    <location>
        <begin position="20"/>
        <end position="655"/>
    </location>
</feature>
<comment type="caution">
    <text evidence="3">The sequence shown here is derived from an EMBL/GenBank/DDBJ whole genome shotgun (WGS) entry which is preliminary data.</text>
</comment>
<dbReference type="AlphaFoldDB" id="A0A1X2AGF6"/>
<dbReference type="Gene3D" id="1.10.10.470">
    <property type="entry name" value="Maltooligosyl trehalose synthase, domain 4"/>
    <property type="match status" value="1"/>
</dbReference>
<evidence type="ECO:0000313" key="4">
    <source>
        <dbReference type="Proteomes" id="UP000193285"/>
    </source>
</evidence>
<accession>A0A1X2AGF6</accession>
<dbReference type="InterPro" id="IPR013797">
    <property type="entry name" value="Maltooligo_trehalose_synth_4"/>
</dbReference>
<reference evidence="3 4" key="1">
    <citation type="journal article" date="2015" name="Emerg. Microbes Infect.">
        <title>Characterization of 17 strains belonging to the Mycobacterium simiae complex and description of Mycobacterium paraense sp. nov.</title>
        <authorList>
            <person name="Fusco da Costa A.R."/>
            <person name="Fedrizzi T."/>
            <person name="Lopes M.L."/>
            <person name="Pecorari M."/>
            <person name="Oliveira da Costa W.L."/>
            <person name="Giacobazzi E."/>
            <person name="da Costa Bahia J.R."/>
            <person name="De Sanctis V."/>
            <person name="Batista Lima K.V."/>
            <person name="Bertorelli R."/>
            <person name="Grottola A."/>
            <person name="Fabio A."/>
            <person name="Mariottini A."/>
            <person name="Ferretti P."/>
            <person name="Di Leva F."/>
            <person name="Fregni Serpini G."/>
            <person name="Tagliazucchi S."/>
            <person name="Rumpianesi F."/>
            <person name="Jousson O."/>
            <person name="Segata N."/>
            <person name="Tortoli E."/>
        </authorList>
    </citation>
    <scope>NUCLEOTIDE SEQUENCE [LARGE SCALE GENOMIC DNA]</scope>
    <source>
        <strain evidence="3 4">IEC33</strain>
    </source>
</reference>
<evidence type="ECO:0000259" key="2">
    <source>
        <dbReference type="SMART" id="SM00642"/>
    </source>
</evidence>
<dbReference type="Gene3D" id="1.10.150.200">
    <property type="entry name" value="Maltooligosyl trehalose synthase, domain 3"/>
    <property type="match status" value="1"/>
</dbReference>
<dbReference type="RefSeq" id="WP_085244446.1">
    <property type="nucleotide sequence ID" value="NZ_LQPN01000032.1"/>
</dbReference>
<dbReference type="GO" id="GO:0005992">
    <property type="term" value="P:trehalose biosynthetic process"/>
    <property type="evidence" value="ECO:0007669"/>
    <property type="project" value="TreeGrafter"/>
</dbReference>
<gene>
    <name evidence="3" type="ORF">AWB90_07745</name>
</gene>
<dbReference type="NCBIfam" id="TIGR02401">
    <property type="entry name" value="trehalose_TreY"/>
    <property type="match status" value="1"/>
</dbReference>
<dbReference type="Gene3D" id="3.30.1590.10">
    <property type="entry name" value="Maltooligosyl trehalose synthase, domain 2"/>
    <property type="match status" value="1"/>
</dbReference>
<evidence type="ECO:0000256" key="1">
    <source>
        <dbReference type="ARBA" id="ARBA00023235"/>
    </source>
</evidence>
<dbReference type="GO" id="GO:0047470">
    <property type="term" value="F:(1,4)-alpha-D-glucan 1-alpha-D-glucosylmutase activity"/>
    <property type="evidence" value="ECO:0007669"/>
    <property type="project" value="TreeGrafter"/>
</dbReference>
<dbReference type="InterPro" id="IPR012767">
    <property type="entry name" value="Trehalose_TreY"/>
</dbReference>
<dbReference type="SMART" id="SM00642">
    <property type="entry name" value="Aamy"/>
    <property type="match status" value="1"/>
</dbReference>
<sequence length="766" mass="83137">MALPILSTYRLQLRGESSGFAFTFADAENLLDYLDDLGVSHLYLSPVLTAARGSNHGYDVTDPTTVSDELGGPDGLARLSAAARARGMGLIIDVVPNHVGIDDPQQNAWWWDVLRHGRDSRYAAFFDIDWDLDEDGRIVLPILGSDDDAADLKVDGDLLRLGDLALPIAPGTGEGSGPEVHDRQHYRMVGWRNGVCGYRRFFSITSLAGLRQEDPAVFDASHAEVARWFGEGLVDGVRIDHPDGLSDPCGYLARLRELVGPDAWIVIEKILAVDEALEPTLPVAGTTGYDVLRQVGGVFVDPAGEEALTELVESAGVDYHAMPKLLAELKVRAATVTLASELARLRRAIAAAAGTDHAQLPEAVAALLTHIGVYRSDYPGLVALLPTALAETQAESPHLGPALEVLAAALARGGEPATRLQQLCGAVTAKAVEDCLFYRDARLVSLNEVGGEPHRFGVGLAEFHHSAATRARLWPHTMTTLTTHDTKRGEDVRARIGVLSQVPSLWTEFLARWEVQAPSPDPATGQFLWQNVFGVWPVGGQVTQELRARLHAYAEKAIREAAWHTSWNDPDADFEDAVHRWLDTVLDGPVAGQLTELVAQVNSHAASDALGQKLLALTVPGIPDVYQGTELWDDSLVDPDNRRAVDYGVRRGALKDLHHPKIRVVTTALRVRRSRPDTFLRGDYVPVLADGESSDHVVAFRRGDDVLVAVTRWTVRLAEKGWGNTVLPLPEGTWTDALNGAVASGATSAAQLFSDLPVVLLERRHD</sequence>
<keyword evidence="1" id="KW-0413">Isomerase</keyword>
<dbReference type="EMBL" id="LQPN01000032">
    <property type="protein sequence ID" value="ORW50413.1"/>
    <property type="molecule type" value="Genomic_DNA"/>
</dbReference>
<dbReference type="PANTHER" id="PTHR10357">
    <property type="entry name" value="ALPHA-AMYLASE FAMILY MEMBER"/>
    <property type="match status" value="1"/>
</dbReference>
<dbReference type="GO" id="GO:0030980">
    <property type="term" value="P:alpha-glucan catabolic process"/>
    <property type="evidence" value="ECO:0007669"/>
    <property type="project" value="TreeGrafter"/>
</dbReference>
<name>A0A1X2AGF6_9MYCO</name>
<dbReference type="STRING" id="767916.AWB91_07550"/>
<evidence type="ECO:0000313" key="3">
    <source>
        <dbReference type="EMBL" id="ORW50413.1"/>
    </source>
</evidence>
<dbReference type="Proteomes" id="UP000193285">
    <property type="component" value="Unassembled WGS sequence"/>
</dbReference>
<dbReference type="InterPro" id="IPR006047">
    <property type="entry name" value="GH13_cat_dom"/>
</dbReference>